<sequence>MPAGSEDPENRALSPFVLLHGGRHGGWCWKRTAARLRSAGHAVYTPTLTGLGERSHLLSPAIGLDTHIQDLVGVFGYEDVDDAVLVAHSYGGMVACGAMERVADRVRALVLVDGYLPRAGESMMDLVDPATAEYTMDLAARDGEGWFLPPTDAAVWGVTDPADNAWVNGKTTAHPLKTYRDPVGPTDRAWAHPGVFIECLVPAAIRVPTARPRERAAVDRRFRYWTLEAPHDAMITAPHALAEKLRAASRLDPR</sequence>
<proteinExistence type="predicted"/>
<comment type="caution">
    <text evidence="3">The sequence shown here is derived from an EMBL/GenBank/DDBJ whole genome shotgun (WGS) entry which is preliminary data.</text>
</comment>
<keyword evidence="4" id="KW-1185">Reference proteome</keyword>
<organism evidence="3 4">
    <name type="scientific">Amycolatopsis rubida</name>
    <dbReference type="NCBI Taxonomy" id="112413"/>
    <lineage>
        <taxon>Bacteria</taxon>
        <taxon>Bacillati</taxon>
        <taxon>Actinomycetota</taxon>
        <taxon>Actinomycetes</taxon>
        <taxon>Pseudonocardiales</taxon>
        <taxon>Pseudonocardiaceae</taxon>
        <taxon>Amycolatopsis</taxon>
    </lineage>
</organism>
<dbReference type="InterPro" id="IPR000073">
    <property type="entry name" value="AB_hydrolase_1"/>
</dbReference>
<dbReference type="EMBL" id="JAAGNC010000189">
    <property type="protein sequence ID" value="NEC61158.1"/>
    <property type="molecule type" value="Genomic_DNA"/>
</dbReference>
<evidence type="ECO:0000313" key="3">
    <source>
        <dbReference type="EMBL" id="NEC61158.1"/>
    </source>
</evidence>
<dbReference type="InterPro" id="IPR045889">
    <property type="entry name" value="MES/HNL"/>
</dbReference>
<dbReference type="GO" id="GO:0016787">
    <property type="term" value="F:hydrolase activity"/>
    <property type="evidence" value="ECO:0007669"/>
    <property type="project" value="UniProtKB-KW"/>
</dbReference>
<dbReference type="Pfam" id="PF12697">
    <property type="entry name" value="Abhydrolase_6"/>
    <property type="match status" value="1"/>
</dbReference>
<accession>A0ABX0C4G8</accession>
<gene>
    <name evidence="3" type="ORF">G3I59_37570</name>
</gene>
<evidence type="ECO:0000313" key="4">
    <source>
        <dbReference type="Proteomes" id="UP000470404"/>
    </source>
</evidence>
<dbReference type="PANTHER" id="PTHR10992">
    <property type="entry name" value="METHYLESTERASE FAMILY MEMBER"/>
    <property type="match status" value="1"/>
</dbReference>
<keyword evidence="1 3" id="KW-0378">Hydrolase</keyword>
<protein>
    <submittedName>
        <fullName evidence="3">Alpha/beta fold hydrolase</fullName>
    </submittedName>
</protein>
<evidence type="ECO:0000259" key="2">
    <source>
        <dbReference type="Pfam" id="PF12697"/>
    </source>
</evidence>
<dbReference type="SUPFAM" id="SSF53474">
    <property type="entry name" value="alpha/beta-Hydrolases"/>
    <property type="match status" value="1"/>
</dbReference>
<evidence type="ECO:0000256" key="1">
    <source>
        <dbReference type="ARBA" id="ARBA00022801"/>
    </source>
</evidence>
<dbReference type="InterPro" id="IPR029058">
    <property type="entry name" value="AB_hydrolase_fold"/>
</dbReference>
<reference evidence="3 4" key="1">
    <citation type="submission" date="2020-01" db="EMBL/GenBank/DDBJ databases">
        <title>Insect and environment-associated Actinomycetes.</title>
        <authorList>
            <person name="Currrie C."/>
            <person name="Chevrette M."/>
            <person name="Carlson C."/>
            <person name="Stubbendieck R."/>
            <person name="Wendt-Pienkowski E."/>
        </authorList>
    </citation>
    <scope>NUCLEOTIDE SEQUENCE [LARGE SCALE GENOMIC DNA]</scope>
    <source>
        <strain evidence="3 4">SID8386</strain>
    </source>
</reference>
<dbReference type="Proteomes" id="UP000470404">
    <property type="component" value="Unassembled WGS sequence"/>
</dbReference>
<name>A0ABX0C4G8_9PSEU</name>
<dbReference type="PANTHER" id="PTHR10992:SF1083">
    <property type="entry name" value="METHYLESTERASE 1"/>
    <property type="match status" value="1"/>
</dbReference>
<dbReference type="Gene3D" id="3.40.50.1820">
    <property type="entry name" value="alpha/beta hydrolase"/>
    <property type="match status" value="1"/>
</dbReference>
<feature type="domain" description="AB hydrolase-1" evidence="2">
    <location>
        <begin position="16"/>
        <end position="243"/>
    </location>
</feature>